<reference evidence="1 2" key="1">
    <citation type="submission" date="2020-08" db="EMBL/GenBank/DDBJ databases">
        <authorList>
            <person name="Koutsovoulos G."/>
            <person name="Danchin GJ E."/>
        </authorList>
    </citation>
    <scope>NUCLEOTIDE SEQUENCE [LARGE SCALE GENOMIC DNA]</scope>
</reference>
<dbReference type="Proteomes" id="UP000580250">
    <property type="component" value="Unassembled WGS sequence"/>
</dbReference>
<dbReference type="EMBL" id="CAJEWN010000924">
    <property type="protein sequence ID" value="CAD2192141.1"/>
    <property type="molecule type" value="Genomic_DNA"/>
</dbReference>
<proteinExistence type="predicted"/>
<evidence type="ECO:0000313" key="1">
    <source>
        <dbReference type="EMBL" id="CAD2192141.1"/>
    </source>
</evidence>
<gene>
    <name evidence="1" type="ORF">MENT_LOCUS45013</name>
</gene>
<protein>
    <submittedName>
        <fullName evidence="1">Uncharacterized protein</fullName>
    </submittedName>
</protein>
<dbReference type="OrthoDB" id="5905387at2759"/>
<accession>A0A6V7WYL5</accession>
<comment type="caution">
    <text evidence="1">The sequence shown here is derived from an EMBL/GenBank/DDBJ whole genome shotgun (WGS) entry which is preliminary data.</text>
</comment>
<dbReference type="AlphaFoldDB" id="A0A6V7WYL5"/>
<name>A0A6V7WYL5_MELEN</name>
<sequence>MRDWNSVNLTICYYTKFGKQIKNNPKSDYAKACKTYEDDDEFGKHGIEFRIYATRIDFKRLEEEYWVKFGVDVVIGFSFSDKTIEFNKTIKVTGKIGTYYGGERYLDLLNRTENYIKLFSIQLGNNETNFAILTDEINGNVYDYGSSVLANLELKTIQEIIGEVKNLK</sequence>
<evidence type="ECO:0000313" key="2">
    <source>
        <dbReference type="Proteomes" id="UP000580250"/>
    </source>
</evidence>
<organism evidence="1 2">
    <name type="scientific">Meloidogyne enterolobii</name>
    <name type="common">Root-knot nematode worm</name>
    <name type="synonym">Meloidogyne mayaguensis</name>
    <dbReference type="NCBI Taxonomy" id="390850"/>
    <lineage>
        <taxon>Eukaryota</taxon>
        <taxon>Metazoa</taxon>
        <taxon>Ecdysozoa</taxon>
        <taxon>Nematoda</taxon>
        <taxon>Chromadorea</taxon>
        <taxon>Rhabditida</taxon>
        <taxon>Tylenchina</taxon>
        <taxon>Tylenchomorpha</taxon>
        <taxon>Tylenchoidea</taxon>
        <taxon>Meloidogynidae</taxon>
        <taxon>Meloidogyninae</taxon>
        <taxon>Meloidogyne</taxon>
    </lineage>
</organism>